<reference evidence="1" key="1">
    <citation type="submission" date="2021-09" db="EMBL/GenBank/DDBJ databases">
        <authorList>
            <consortium name="AG Swart"/>
            <person name="Singh M."/>
            <person name="Singh A."/>
            <person name="Seah K."/>
            <person name="Emmerich C."/>
        </authorList>
    </citation>
    <scope>NUCLEOTIDE SEQUENCE</scope>
    <source>
        <strain evidence="1">ATCC30299</strain>
    </source>
</reference>
<organism evidence="1 2">
    <name type="scientific">Blepharisma stoltei</name>
    <dbReference type="NCBI Taxonomy" id="1481888"/>
    <lineage>
        <taxon>Eukaryota</taxon>
        <taxon>Sar</taxon>
        <taxon>Alveolata</taxon>
        <taxon>Ciliophora</taxon>
        <taxon>Postciliodesmatophora</taxon>
        <taxon>Heterotrichea</taxon>
        <taxon>Heterotrichida</taxon>
        <taxon>Blepharismidae</taxon>
        <taxon>Blepharisma</taxon>
    </lineage>
</organism>
<dbReference type="EMBL" id="CAJZBQ010000055">
    <property type="protein sequence ID" value="CAG9332714.1"/>
    <property type="molecule type" value="Genomic_DNA"/>
</dbReference>
<protein>
    <submittedName>
        <fullName evidence="1">Uncharacterized protein</fullName>
    </submittedName>
</protein>
<proteinExistence type="predicted"/>
<evidence type="ECO:0000313" key="1">
    <source>
        <dbReference type="EMBL" id="CAG9332714.1"/>
    </source>
</evidence>
<comment type="caution">
    <text evidence="1">The sequence shown here is derived from an EMBL/GenBank/DDBJ whole genome shotgun (WGS) entry which is preliminary data.</text>
</comment>
<dbReference type="Proteomes" id="UP001162131">
    <property type="component" value="Unassembled WGS sequence"/>
</dbReference>
<sequence>MKERNYWDINRCCWRFEFGGCCAGFLKIWRRKKQVGIDKESDWWNWCSCWGIYQENYKEKKIKTPQAW</sequence>
<accession>A0AAU9K709</accession>
<dbReference type="AlphaFoldDB" id="A0AAU9K709"/>
<gene>
    <name evidence="1" type="ORF">BSTOLATCC_MIC57006</name>
</gene>
<name>A0AAU9K709_9CILI</name>
<evidence type="ECO:0000313" key="2">
    <source>
        <dbReference type="Proteomes" id="UP001162131"/>
    </source>
</evidence>
<keyword evidence="2" id="KW-1185">Reference proteome</keyword>